<keyword evidence="3" id="KW-1185">Reference proteome</keyword>
<sequence>MSLKTFHVFAFYWWVSIVKWDSNVRFYKRKRRRSIRGGRRGFLSVTLSSIKNGGDGSNEEPGEEYSTTRSVLEKIGEKSGESKNESGSETVAFVEVVKEEKGRLHGGTLNTAKHLWSGAVAAMVSSMLLASSSMVDLYAVIIVMNSLKHI</sequence>
<accession>A0AAD1YQG9</accession>
<dbReference type="EMBL" id="OU503036">
    <property type="protein sequence ID" value="CAI9753082.1"/>
    <property type="molecule type" value="Genomic_DNA"/>
</dbReference>
<dbReference type="AlphaFoldDB" id="A0AAD1YQG9"/>
<keyword evidence="1" id="KW-0472">Membrane</keyword>
<evidence type="ECO:0000313" key="3">
    <source>
        <dbReference type="Proteomes" id="UP000834106"/>
    </source>
</evidence>
<gene>
    <name evidence="2" type="ORF">FPE_LOCUS513</name>
</gene>
<feature type="transmembrane region" description="Helical" evidence="1">
    <location>
        <begin position="6"/>
        <end position="26"/>
    </location>
</feature>
<evidence type="ECO:0000313" key="2">
    <source>
        <dbReference type="EMBL" id="CAI9753082.1"/>
    </source>
</evidence>
<name>A0AAD1YQG9_9LAMI</name>
<evidence type="ECO:0000256" key="1">
    <source>
        <dbReference type="SAM" id="Phobius"/>
    </source>
</evidence>
<dbReference type="Proteomes" id="UP000834106">
    <property type="component" value="Chromosome 1"/>
</dbReference>
<proteinExistence type="predicted"/>
<protein>
    <submittedName>
        <fullName evidence="2">Uncharacterized protein</fullName>
    </submittedName>
</protein>
<reference evidence="2" key="1">
    <citation type="submission" date="2023-05" db="EMBL/GenBank/DDBJ databases">
        <authorList>
            <person name="Huff M."/>
        </authorList>
    </citation>
    <scope>NUCLEOTIDE SEQUENCE</scope>
</reference>
<organism evidence="2 3">
    <name type="scientific">Fraxinus pennsylvanica</name>
    <dbReference type="NCBI Taxonomy" id="56036"/>
    <lineage>
        <taxon>Eukaryota</taxon>
        <taxon>Viridiplantae</taxon>
        <taxon>Streptophyta</taxon>
        <taxon>Embryophyta</taxon>
        <taxon>Tracheophyta</taxon>
        <taxon>Spermatophyta</taxon>
        <taxon>Magnoliopsida</taxon>
        <taxon>eudicotyledons</taxon>
        <taxon>Gunneridae</taxon>
        <taxon>Pentapetalae</taxon>
        <taxon>asterids</taxon>
        <taxon>lamiids</taxon>
        <taxon>Lamiales</taxon>
        <taxon>Oleaceae</taxon>
        <taxon>Oleeae</taxon>
        <taxon>Fraxinus</taxon>
    </lineage>
</organism>
<keyword evidence="1" id="KW-0812">Transmembrane</keyword>
<keyword evidence="1" id="KW-1133">Transmembrane helix</keyword>
<feature type="transmembrane region" description="Helical" evidence="1">
    <location>
        <begin position="119"/>
        <end position="144"/>
    </location>
</feature>